<sequence length="153" mass="16278">MSNALLSALELSPSQLSAVQGKKMVRITSVSSLPLVSIPTLCSLQDSLNGDASVCQRFVDRYVAMSQPRFSRLKMAVETCSWDDAMDAALSLYSASIMVGALRLGNLAQGLIQLLREANYPTLEATLLTINSCGEATVTELAILRTGGLPPSV</sequence>
<evidence type="ECO:0000313" key="2">
    <source>
        <dbReference type="Proteomes" id="UP001595773"/>
    </source>
</evidence>
<accession>A0ABV8R3T3</accession>
<gene>
    <name evidence="1" type="ORF">ACFOW9_14455</name>
</gene>
<name>A0ABV8R3T3_9MICC</name>
<organism evidence="1 2">
    <name type="scientific">Arthrobacter cryoconiti</name>
    <dbReference type="NCBI Taxonomy" id="748907"/>
    <lineage>
        <taxon>Bacteria</taxon>
        <taxon>Bacillati</taxon>
        <taxon>Actinomycetota</taxon>
        <taxon>Actinomycetes</taxon>
        <taxon>Micrococcales</taxon>
        <taxon>Micrococcaceae</taxon>
        <taxon>Arthrobacter</taxon>
    </lineage>
</organism>
<dbReference type="Gene3D" id="1.20.120.160">
    <property type="entry name" value="HPT domain"/>
    <property type="match status" value="1"/>
</dbReference>
<dbReference type="RefSeq" id="WP_230065960.1">
    <property type="nucleotide sequence ID" value="NZ_BAABLL010000010.1"/>
</dbReference>
<dbReference type="Proteomes" id="UP001595773">
    <property type="component" value="Unassembled WGS sequence"/>
</dbReference>
<evidence type="ECO:0000313" key="1">
    <source>
        <dbReference type="EMBL" id="MFC4266808.1"/>
    </source>
</evidence>
<protein>
    <submittedName>
        <fullName evidence="1">Uncharacterized protein</fullName>
    </submittedName>
</protein>
<reference evidence="2" key="1">
    <citation type="journal article" date="2019" name="Int. J. Syst. Evol. Microbiol.">
        <title>The Global Catalogue of Microorganisms (GCM) 10K type strain sequencing project: providing services to taxonomists for standard genome sequencing and annotation.</title>
        <authorList>
            <consortium name="The Broad Institute Genomics Platform"/>
            <consortium name="The Broad Institute Genome Sequencing Center for Infectious Disease"/>
            <person name="Wu L."/>
            <person name="Ma J."/>
        </authorList>
    </citation>
    <scope>NUCLEOTIDE SEQUENCE [LARGE SCALE GENOMIC DNA]</scope>
    <source>
        <strain evidence="2">CGMCC 1.10698</strain>
    </source>
</reference>
<proteinExistence type="predicted"/>
<comment type="caution">
    <text evidence="1">The sequence shown here is derived from an EMBL/GenBank/DDBJ whole genome shotgun (WGS) entry which is preliminary data.</text>
</comment>
<keyword evidence="2" id="KW-1185">Reference proteome</keyword>
<dbReference type="SUPFAM" id="SSF47226">
    <property type="entry name" value="Histidine-containing phosphotransfer domain, HPT domain"/>
    <property type="match status" value="1"/>
</dbReference>
<dbReference type="EMBL" id="JBHSCQ010000022">
    <property type="protein sequence ID" value="MFC4266808.1"/>
    <property type="molecule type" value="Genomic_DNA"/>
</dbReference>
<dbReference type="InterPro" id="IPR036641">
    <property type="entry name" value="HPT_dom_sf"/>
</dbReference>